<dbReference type="Pfam" id="PF03432">
    <property type="entry name" value="Relaxase"/>
    <property type="match status" value="1"/>
</dbReference>
<protein>
    <submittedName>
        <fullName evidence="3">Relaxase/mobilization nuclease-like protein</fullName>
    </submittedName>
</protein>
<evidence type="ECO:0000256" key="1">
    <source>
        <dbReference type="SAM" id="MobiDB-lite"/>
    </source>
</evidence>
<accession>A0A4R2RF22</accession>
<sequence>MILKAKERGNAPQLARYLLAMKDNDHVELHDVRGFISDDLVEAFGEADAIARGTRCEKHLFSMSFNPPEGANASIEDFEKAIEQVEAKLGLEGQPRAIVFHEKDGRRHAHAVWSRIDSERMRALNMNHYKIKLRDVSRQLYLEHGWAMPRGLEDRRLRDPLTFTREEWQQAQRAGLDAKELKAVFKTVWEASDNRAAFEQALKERGFWLAKGDRRGFVAVDYRGEVYAVARYGGVKAKDVAAKLGDPQELRSVEQVKADIAHGMTAKLQEFIKQAERDAARRSLHIDFRKAEIVGRHQEERRQLNETQEKRWQSETRKRAERLPKGVSGIWHRLTGKYARVKEQNEREALDALHRDRAETDALIFKQIEERQAIQRDIRVQKEAAQEELLRLREDVVHYMRDDQLDPDHTAARKREKTRKEEDRKRERAPRPRLRRGFEP</sequence>
<keyword evidence="4" id="KW-1185">Reference proteome</keyword>
<evidence type="ECO:0000259" key="2">
    <source>
        <dbReference type="Pfam" id="PF03432"/>
    </source>
</evidence>
<dbReference type="OrthoDB" id="1826980at2"/>
<feature type="domain" description="MobA/VirD2-like nuclease" evidence="2">
    <location>
        <begin position="22"/>
        <end position="146"/>
    </location>
</feature>
<name>A0A4R2RF22_9RHOB</name>
<dbReference type="Proteomes" id="UP000295050">
    <property type="component" value="Unassembled WGS sequence"/>
</dbReference>
<dbReference type="InterPro" id="IPR005094">
    <property type="entry name" value="Endonuclease_MobA/VirD2"/>
</dbReference>
<comment type="caution">
    <text evidence="3">The sequence shown here is derived from an EMBL/GenBank/DDBJ whole genome shotgun (WGS) entry which is preliminary data.</text>
</comment>
<feature type="region of interest" description="Disordered" evidence="1">
    <location>
        <begin position="299"/>
        <end position="320"/>
    </location>
</feature>
<reference evidence="3 4" key="1">
    <citation type="submission" date="2019-03" db="EMBL/GenBank/DDBJ databases">
        <title>Genomic Encyclopedia of Type Strains, Phase IV (KMG-IV): sequencing the most valuable type-strain genomes for metagenomic binning, comparative biology and taxonomic classification.</title>
        <authorList>
            <person name="Goeker M."/>
        </authorList>
    </citation>
    <scope>NUCLEOTIDE SEQUENCE [LARGE SCALE GENOMIC DNA]</scope>
    <source>
        <strain evidence="3 4">DSM 24766</strain>
    </source>
</reference>
<organism evidence="3 4">
    <name type="scientific">Rhodovulum bhavnagarense</name>
    <dbReference type="NCBI Taxonomy" id="992286"/>
    <lineage>
        <taxon>Bacteria</taxon>
        <taxon>Pseudomonadati</taxon>
        <taxon>Pseudomonadota</taxon>
        <taxon>Alphaproteobacteria</taxon>
        <taxon>Rhodobacterales</taxon>
        <taxon>Paracoccaceae</taxon>
        <taxon>Rhodovulum</taxon>
    </lineage>
</organism>
<dbReference type="RefSeq" id="WP_132951543.1">
    <property type="nucleotide sequence ID" value="NZ_SLXU01000008.1"/>
</dbReference>
<evidence type="ECO:0000313" key="3">
    <source>
        <dbReference type="EMBL" id="TCP60657.1"/>
    </source>
</evidence>
<gene>
    <name evidence="3" type="ORF">EV663_10813</name>
</gene>
<dbReference type="EMBL" id="SLXU01000008">
    <property type="protein sequence ID" value="TCP60657.1"/>
    <property type="molecule type" value="Genomic_DNA"/>
</dbReference>
<proteinExistence type="predicted"/>
<evidence type="ECO:0000313" key="4">
    <source>
        <dbReference type="Proteomes" id="UP000295050"/>
    </source>
</evidence>
<feature type="region of interest" description="Disordered" evidence="1">
    <location>
        <begin position="401"/>
        <end position="440"/>
    </location>
</feature>
<dbReference type="AlphaFoldDB" id="A0A4R2RF22"/>